<dbReference type="PANTHER" id="PTHR33264">
    <property type="entry name" value="EXPRESSED PROTEIN"/>
    <property type="match status" value="1"/>
</dbReference>
<dbReference type="Proteomes" id="UP000729402">
    <property type="component" value="Unassembled WGS sequence"/>
</dbReference>
<evidence type="ECO:0000313" key="1">
    <source>
        <dbReference type="EMBL" id="KAG8086458.1"/>
    </source>
</evidence>
<dbReference type="EMBL" id="JAAALK010000082">
    <property type="protein sequence ID" value="KAG8086458.1"/>
    <property type="molecule type" value="Genomic_DNA"/>
</dbReference>
<dbReference type="AlphaFoldDB" id="A0A8J6BP73"/>
<dbReference type="OrthoDB" id="689054at2759"/>
<evidence type="ECO:0000313" key="2">
    <source>
        <dbReference type="Proteomes" id="UP000729402"/>
    </source>
</evidence>
<reference evidence="1" key="1">
    <citation type="journal article" date="2021" name="bioRxiv">
        <title>Whole Genome Assembly and Annotation of Northern Wild Rice, Zizania palustris L., Supports a Whole Genome Duplication in the Zizania Genus.</title>
        <authorList>
            <person name="Haas M."/>
            <person name="Kono T."/>
            <person name="Macchietto M."/>
            <person name="Millas R."/>
            <person name="McGilp L."/>
            <person name="Shao M."/>
            <person name="Duquette J."/>
            <person name="Hirsch C.N."/>
            <person name="Kimball J."/>
        </authorList>
    </citation>
    <scope>NUCLEOTIDE SEQUENCE</scope>
    <source>
        <tissue evidence="1">Fresh leaf tissue</tissue>
    </source>
</reference>
<protein>
    <submittedName>
        <fullName evidence="1">Uncharacterized protein</fullName>
    </submittedName>
</protein>
<reference evidence="1" key="2">
    <citation type="submission" date="2021-02" db="EMBL/GenBank/DDBJ databases">
        <authorList>
            <person name="Kimball J.A."/>
            <person name="Haas M.W."/>
            <person name="Macchietto M."/>
            <person name="Kono T."/>
            <person name="Duquette J."/>
            <person name="Shao M."/>
        </authorList>
    </citation>
    <scope>NUCLEOTIDE SEQUENCE</scope>
    <source>
        <tissue evidence="1">Fresh leaf tissue</tissue>
    </source>
</reference>
<comment type="caution">
    <text evidence="1">The sequence shown here is derived from an EMBL/GenBank/DDBJ whole genome shotgun (WGS) entry which is preliminary data.</text>
</comment>
<keyword evidence="2" id="KW-1185">Reference proteome</keyword>
<organism evidence="1 2">
    <name type="scientific">Zizania palustris</name>
    <name type="common">Northern wild rice</name>
    <dbReference type="NCBI Taxonomy" id="103762"/>
    <lineage>
        <taxon>Eukaryota</taxon>
        <taxon>Viridiplantae</taxon>
        <taxon>Streptophyta</taxon>
        <taxon>Embryophyta</taxon>
        <taxon>Tracheophyta</taxon>
        <taxon>Spermatophyta</taxon>
        <taxon>Magnoliopsida</taxon>
        <taxon>Liliopsida</taxon>
        <taxon>Poales</taxon>
        <taxon>Poaceae</taxon>
        <taxon>BOP clade</taxon>
        <taxon>Oryzoideae</taxon>
        <taxon>Oryzeae</taxon>
        <taxon>Zizaniinae</taxon>
        <taxon>Zizania</taxon>
    </lineage>
</organism>
<accession>A0A8J6BP73</accession>
<dbReference type="PANTHER" id="PTHR33264:SF65">
    <property type="match status" value="1"/>
</dbReference>
<proteinExistence type="predicted"/>
<gene>
    <name evidence="1" type="ORF">GUJ93_ZPchr0010g9919</name>
</gene>
<name>A0A8J6BP73_ZIZPA</name>
<sequence length="231" mass="25017">MHALITGRLTLQLTANPTYKTLALAVSRRDRFLRQSISGFGVRQLLLLRAQSNCTFFPVPTMSRAMQQRRHDVEAEAAAAAGGVPRRRFDDDEPTTAGAAGCRCRSCAAVMLADCIALGCCPCAVVSMLSLALVKAPIVVGRRCVGRLRSRRRTLLRNKRIGDVALKAATACDDVLEKKATAKAEAAADVFQTASSGEAVAADDEDEEWLEEMYRTGHWGFGRVSFSGKNP</sequence>